<accession>A0ACB9MJM3</accession>
<dbReference type="Proteomes" id="UP000828941">
    <property type="component" value="Chromosome 9"/>
</dbReference>
<evidence type="ECO:0000313" key="2">
    <source>
        <dbReference type="Proteomes" id="UP000828941"/>
    </source>
</evidence>
<name>A0ACB9MJM3_BAUVA</name>
<gene>
    <name evidence="1" type="ORF">L6164_023711</name>
</gene>
<organism evidence="1 2">
    <name type="scientific">Bauhinia variegata</name>
    <name type="common">Purple orchid tree</name>
    <name type="synonym">Phanera variegata</name>
    <dbReference type="NCBI Taxonomy" id="167791"/>
    <lineage>
        <taxon>Eukaryota</taxon>
        <taxon>Viridiplantae</taxon>
        <taxon>Streptophyta</taxon>
        <taxon>Embryophyta</taxon>
        <taxon>Tracheophyta</taxon>
        <taxon>Spermatophyta</taxon>
        <taxon>Magnoliopsida</taxon>
        <taxon>eudicotyledons</taxon>
        <taxon>Gunneridae</taxon>
        <taxon>Pentapetalae</taxon>
        <taxon>rosids</taxon>
        <taxon>fabids</taxon>
        <taxon>Fabales</taxon>
        <taxon>Fabaceae</taxon>
        <taxon>Cercidoideae</taxon>
        <taxon>Cercideae</taxon>
        <taxon>Bauhiniinae</taxon>
        <taxon>Bauhinia</taxon>
    </lineage>
</organism>
<protein>
    <submittedName>
        <fullName evidence="1">Uncharacterized protein</fullName>
    </submittedName>
</protein>
<reference evidence="1 2" key="1">
    <citation type="journal article" date="2022" name="DNA Res.">
        <title>Chromosomal-level genome assembly of the orchid tree Bauhinia variegata (Leguminosae; Cercidoideae) supports the allotetraploid origin hypothesis of Bauhinia.</title>
        <authorList>
            <person name="Zhong Y."/>
            <person name="Chen Y."/>
            <person name="Zheng D."/>
            <person name="Pang J."/>
            <person name="Liu Y."/>
            <person name="Luo S."/>
            <person name="Meng S."/>
            <person name="Qian L."/>
            <person name="Wei D."/>
            <person name="Dai S."/>
            <person name="Zhou R."/>
        </authorList>
    </citation>
    <scope>NUCLEOTIDE SEQUENCE [LARGE SCALE GENOMIC DNA]</scope>
    <source>
        <strain evidence="1">BV-YZ2020</strain>
    </source>
</reference>
<dbReference type="EMBL" id="CM039434">
    <property type="protein sequence ID" value="KAI4324149.1"/>
    <property type="molecule type" value="Genomic_DNA"/>
</dbReference>
<evidence type="ECO:0000313" key="1">
    <source>
        <dbReference type="EMBL" id="KAI4324149.1"/>
    </source>
</evidence>
<proteinExistence type="predicted"/>
<sequence>MSERMRNGRRKIEIKKISRKSNLQASFSKRRYGFFEKASELSTLCGAEVAVIAFSPGDKVFSLGYPCVDSVLENFNQFPNQSNATIQQIQHDAMPMPMLTYITSMHKSLKLMTSLIKRISMGKNSKEP</sequence>
<comment type="caution">
    <text evidence="1">The sequence shown here is derived from an EMBL/GenBank/DDBJ whole genome shotgun (WGS) entry which is preliminary data.</text>
</comment>
<keyword evidence="2" id="KW-1185">Reference proteome</keyword>